<keyword evidence="4" id="KW-0410">Iron transport</keyword>
<feature type="domain" description="TonB-dependent receptor-like beta-barrel" evidence="14">
    <location>
        <begin position="291"/>
        <end position="714"/>
    </location>
</feature>
<dbReference type="AlphaFoldDB" id="A0A1Y6FN86"/>
<gene>
    <name evidence="16" type="ORF">SAMN06295984_1868</name>
</gene>
<feature type="signal peptide" evidence="13">
    <location>
        <begin position="1"/>
        <end position="27"/>
    </location>
</feature>
<dbReference type="Pfam" id="PF07715">
    <property type="entry name" value="Plug"/>
    <property type="match status" value="1"/>
</dbReference>
<comment type="subcellular location">
    <subcellularLocation>
        <location evidence="1 11">Cell outer membrane</location>
        <topology evidence="1 11">Multi-pass membrane protein</topology>
    </subcellularLocation>
</comment>
<keyword evidence="7" id="KW-0406">Ion transport</keyword>
<comment type="similarity">
    <text evidence="11 12">Belongs to the TonB-dependent receptor family.</text>
</comment>
<protein>
    <submittedName>
        <fullName evidence="16">Iron complex outermembrane recepter protein</fullName>
    </submittedName>
</protein>
<evidence type="ECO:0000256" key="11">
    <source>
        <dbReference type="PROSITE-ProRule" id="PRU01360"/>
    </source>
</evidence>
<evidence type="ECO:0000256" key="7">
    <source>
        <dbReference type="ARBA" id="ARBA00023065"/>
    </source>
</evidence>
<dbReference type="Proteomes" id="UP000194469">
    <property type="component" value="Unassembled WGS sequence"/>
</dbReference>
<keyword evidence="9 11" id="KW-0472">Membrane</keyword>
<dbReference type="InterPro" id="IPR000531">
    <property type="entry name" value="Beta-barrel_TonB"/>
</dbReference>
<dbReference type="RefSeq" id="WP_165760618.1">
    <property type="nucleotide sequence ID" value="NZ_FXWL01000002.1"/>
</dbReference>
<evidence type="ECO:0000259" key="14">
    <source>
        <dbReference type="Pfam" id="PF00593"/>
    </source>
</evidence>
<evidence type="ECO:0000256" key="12">
    <source>
        <dbReference type="RuleBase" id="RU003357"/>
    </source>
</evidence>
<dbReference type="InterPro" id="IPR039426">
    <property type="entry name" value="TonB-dep_rcpt-like"/>
</dbReference>
<evidence type="ECO:0000256" key="2">
    <source>
        <dbReference type="ARBA" id="ARBA00022448"/>
    </source>
</evidence>
<dbReference type="GeneID" id="303002228"/>
<accession>A0A1Y6FN86</accession>
<evidence type="ECO:0000256" key="9">
    <source>
        <dbReference type="ARBA" id="ARBA00023136"/>
    </source>
</evidence>
<dbReference type="GO" id="GO:0006826">
    <property type="term" value="P:iron ion transport"/>
    <property type="evidence" value="ECO:0007669"/>
    <property type="project" value="UniProtKB-KW"/>
</dbReference>
<dbReference type="PANTHER" id="PTHR32552">
    <property type="entry name" value="FERRICHROME IRON RECEPTOR-RELATED"/>
    <property type="match status" value="1"/>
</dbReference>
<dbReference type="EMBL" id="FXWL01000002">
    <property type="protein sequence ID" value="SMQ76428.1"/>
    <property type="molecule type" value="Genomic_DNA"/>
</dbReference>
<evidence type="ECO:0000259" key="15">
    <source>
        <dbReference type="Pfam" id="PF07715"/>
    </source>
</evidence>
<dbReference type="PANTHER" id="PTHR32552:SF81">
    <property type="entry name" value="TONB-DEPENDENT OUTER MEMBRANE RECEPTOR"/>
    <property type="match status" value="1"/>
</dbReference>
<keyword evidence="10 11" id="KW-0998">Cell outer membrane</keyword>
<evidence type="ECO:0000313" key="16">
    <source>
        <dbReference type="EMBL" id="SMQ76428.1"/>
    </source>
</evidence>
<evidence type="ECO:0000256" key="5">
    <source>
        <dbReference type="ARBA" id="ARBA00022692"/>
    </source>
</evidence>
<organism evidence="16 17">
    <name type="scientific">Sphingopyxis terrae subsp. ummariensis</name>
    <dbReference type="NCBI Taxonomy" id="429001"/>
    <lineage>
        <taxon>Bacteria</taxon>
        <taxon>Pseudomonadati</taxon>
        <taxon>Pseudomonadota</taxon>
        <taxon>Alphaproteobacteria</taxon>
        <taxon>Sphingomonadales</taxon>
        <taxon>Sphingomonadaceae</taxon>
        <taxon>Sphingopyxis</taxon>
    </lineage>
</organism>
<reference evidence="17" key="1">
    <citation type="submission" date="2017-04" db="EMBL/GenBank/DDBJ databases">
        <authorList>
            <person name="Varghese N."/>
            <person name="Submissions S."/>
        </authorList>
    </citation>
    <scope>NUCLEOTIDE SEQUENCE [LARGE SCALE GENOMIC DNA]</scope>
    <source>
        <strain evidence="17">UI2</strain>
    </source>
</reference>
<evidence type="ECO:0000256" key="13">
    <source>
        <dbReference type="SAM" id="SignalP"/>
    </source>
</evidence>
<dbReference type="Gene3D" id="2.40.170.20">
    <property type="entry name" value="TonB-dependent receptor, beta-barrel domain"/>
    <property type="match status" value="1"/>
</dbReference>
<evidence type="ECO:0000256" key="4">
    <source>
        <dbReference type="ARBA" id="ARBA00022496"/>
    </source>
</evidence>
<evidence type="ECO:0000256" key="6">
    <source>
        <dbReference type="ARBA" id="ARBA00023004"/>
    </source>
</evidence>
<dbReference type="PROSITE" id="PS52016">
    <property type="entry name" value="TONB_DEPENDENT_REC_3"/>
    <property type="match status" value="1"/>
</dbReference>
<evidence type="ECO:0000256" key="1">
    <source>
        <dbReference type="ARBA" id="ARBA00004571"/>
    </source>
</evidence>
<name>A0A1Y6FN86_9SPHN</name>
<keyword evidence="3 11" id="KW-1134">Transmembrane beta strand</keyword>
<keyword evidence="13" id="KW-0732">Signal</keyword>
<dbReference type="SUPFAM" id="SSF56935">
    <property type="entry name" value="Porins"/>
    <property type="match status" value="1"/>
</dbReference>
<evidence type="ECO:0000256" key="3">
    <source>
        <dbReference type="ARBA" id="ARBA00022452"/>
    </source>
</evidence>
<dbReference type="GO" id="GO:0009279">
    <property type="term" value="C:cell outer membrane"/>
    <property type="evidence" value="ECO:0007669"/>
    <property type="project" value="UniProtKB-SubCell"/>
</dbReference>
<evidence type="ECO:0000313" key="17">
    <source>
        <dbReference type="Proteomes" id="UP000194469"/>
    </source>
</evidence>
<sequence>MMKTRLKFGPLACAALALFPLSSAAYAQTASAGAEAGDDTGNDIVVTANRREESAQKVGIAVTALAPQSLENAAIIQSSDIAKLVPALNTIPNAGSPVTAYSIRGVSLPDGSAQQESPIAIYQDGVYVANTAAAGFPVFDLQRVEALRGPQGTLFGRNATGGLIQFISNKPEEGFSAQIEGSLGSYDLRQIEGFVNYGNDVIAVRVAGSHLESDGFIKNRLGRNLLTRNVDALRIQVRFEPNPDTVFTLRAEGFDQKGTARAGKHVATWTPPGALYPEPLPADVDAWGSGPGNDLFGYRDTNPDPYTVEVNRPGFLTKNNKTLALTYEQALGAVSLNSTTAYTRTKVGYLEDSDAGPTDSLVFATSSDVDTFSQELRFQGDHGRFRWTAGGYYIKIDGDYDGSFTVPEFFGFSTRSEAFFNQKTRSFSLFAQGEYDLTDRLTFILGGRYQWDKNNLDLAVDCIDFTPDSCAVIFPGYSDGAPGTLGTLRNVVQQQKNDDWSGKVGLNFQATQDLLFYVSASKGLKGGGWTISPDGTSLVDRFGFGPEKLYAYEAGVKSTLADGKVTANLSAFYYDYKGAQTYFFSGVTATVFNQNATNKGFEFEVSARPWRGGNIGFNVAYADPIVKGIVTPEGIQSQRPTLASKWQVGWNAGQSIDLSDRVNLYLGYVAKYTSNRYFNIVNEPLLLGKAYTVHDLNAKLTLDDRYWISVFASNVTDKKYVSAIFSQAPQGYALLQYAEPRVIGLRVGAKF</sequence>
<proteinExistence type="inferred from homology"/>
<evidence type="ECO:0000256" key="10">
    <source>
        <dbReference type="ARBA" id="ARBA00023237"/>
    </source>
</evidence>
<keyword evidence="2 11" id="KW-0813">Transport</keyword>
<keyword evidence="17" id="KW-1185">Reference proteome</keyword>
<keyword evidence="5 11" id="KW-0812">Transmembrane</keyword>
<dbReference type="Pfam" id="PF00593">
    <property type="entry name" value="TonB_dep_Rec_b-barrel"/>
    <property type="match status" value="1"/>
</dbReference>
<dbReference type="InterPro" id="IPR036942">
    <property type="entry name" value="Beta-barrel_TonB_sf"/>
</dbReference>
<feature type="domain" description="TonB-dependent receptor plug" evidence="15">
    <location>
        <begin position="56"/>
        <end position="162"/>
    </location>
</feature>
<evidence type="ECO:0000256" key="8">
    <source>
        <dbReference type="ARBA" id="ARBA00023077"/>
    </source>
</evidence>
<keyword evidence="8 12" id="KW-0798">TonB box</keyword>
<feature type="chain" id="PRO_5011012559" evidence="13">
    <location>
        <begin position="28"/>
        <end position="751"/>
    </location>
</feature>
<keyword evidence="6" id="KW-0408">Iron</keyword>
<dbReference type="InterPro" id="IPR012910">
    <property type="entry name" value="Plug_dom"/>
</dbReference>